<gene>
    <name evidence="1" type="ORF">L207DRAFT_512298</name>
</gene>
<reference evidence="1 2" key="1">
    <citation type="submission" date="2016-04" db="EMBL/GenBank/DDBJ databases">
        <title>A degradative enzymes factory behind the ericoid mycorrhizal symbiosis.</title>
        <authorList>
            <consortium name="DOE Joint Genome Institute"/>
            <person name="Martino E."/>
            <person name="Morin E."/>
            <person name="Grelet G."/>
            <person name="Kuo A."/>
            <person name="Kohler A."/>
            <person name="Daghino S."/>
            <person name="Barry K."/>
            <person name="Choi C."/>
            <person name="Cichocki N."/>
            <person name="Clum A."/>
            <person name="Copeland A."/>
            <person name="Hainaut M."/>
            <person name="Haridas S."/>
            <person name="Labutti K."/>
            <person name="Lindquist E."/>
            <person name="Lipzen A."/>
            <person name="Khouja H.-R."/>
            <person name="Murat C."/>
            <person name="Ohm R."/>
            <person name="Olson A."/>
            <person name="Spatafora J."/>
            <person name="Veneault-Fourrey C."/>
            <person name="Henrissat B."/>
            <person name="Grigoriev I."/>
            <person name="Martin F."/>
            <person name="Perotto S."/>
        </authorList>
    </citation>
    <scope>NUCLEOTIDE SEQUENCE [LARGE SCALE GENOMIC DNA]</scope>
    <source>
        <strain evidence="1 2">F</strain>
    </source>
</reference>
<proteinExistence type="predicted"/>
<dbReference type="OrthoDB" id="3568723at2759"/>
<evidence type="ECO:0000313" key="1">
    <source>
        <dbReference type="EMBL" id="PMD40854.1"/>
    </source>
</evidence>
<name>A0A2J6RQR3_HYAVF</name>
<dbReference type="Proteomes" id="UP000235786">
    <property type="component" value="Unassembled WGS sequence"/>
</dbReference>
<accession>A0A2J6RQR3</accession>
<organism evidence="1 2">
    <name type="scientific">Hyaloscypha variabilis (strain UAMH 11265 / GT02V1 / F)</name>
    <name type="common">Meliniomyces variabilis</name>
    <dbReference type="NCBI Taxonomy" id="1149755"/>
    <lineage>
        <taxon>Eukaryota</taxon>
        <taxon>Fungi</taxon>
        <taxon>Dikarya</taxon>
        <taxon>Ascomycota</taxon>
        <taxon>Pezizomycotina</taxon>
        <taxon>Leotiomycetes</taxon>
        <taxon>Helotiales</taxon>
        <taxon>Hyaloscyphaceae</taxon>
        <taxon>Hyaloscypha</taxon>
        <taxon>Hyaloscypha variabilis</taxon>
    </lineage>
</organism>
<evidence type="ECO:0000313" key="2">
    <source>
        <dbReference type="Proteomes" id="UP000235786"/>
    </source>
</evidence>
<protein>
    <submittedName>
        <fullName evidence="1">Uncharacterized protein</fullName>
    </submittedName>
</protein>
<dbReference type="EMBL" id="KZ613945">
    <property type="protein sequence ID" value="PMD40854.1"/>
    <property type="molecule type" value="Genomic_DNA"/>
</dbReference>
<dbReference type="AlphaFoldDB" id="A0A2J6RQR3"/>
<keyword evidence="2" id="KW-1185">Reference proteome</keyword>
<sequence>MPSEVLGKRSNAAINIDSDIEIPLAKVSRRREHVPQEFDHVAVSLVNITKQLQDPQTQGILYYSLSRQSGFRTQITTFHDAIQKVIHDATTFNASRTLKNVKHQLDSDNYHFFNSFTEMLQARGAAHDIIKNVEGDIMSKIHPECCSEIKLGAVSALSIIIRSIVVMERGGEWASEFQDGRLPEVLISALMKVGESLSDSDIDRIREDRRLFARLELAVEFKLQESGKRPFKDLEEFQALCMDGSTVLDFRGCHLSVTCAFHEEPLTRDQLGTERDGRGVQELRDAAPRTVIERIITKDIAWKINRRSCFGTKLNAFKILTKIGYDFVRARRGPHAEVFADGVLEKTLTDTMLKICRLTNHASDDSVEVGSSFRTDKELMEDIMDLNIARKAALPDLSSVLRYLDIPDKASHSEDGP</sequence>